<proteinExistence type="predicted"/>
<evidence type="ECO:0000256" key="2">
    <source>
        <dbReference type="SAM" id="Phobius"/>
    </source>
</evidence>
<accession>A0ABT0FTQ9</accession>
<feature type="region of interest" description="Disordered" evidence="1">
    <location>
        <begin position="1"/>
        <end position="24"/>
    </location>
</feature>
<reference evidence="4 5" key="1">
    <citation type="submission" date="2022-04" db="EMBL/GenBank/DDBJ databases">
        <title>Genome draft of Actinomadura sp. ATCC 31491.</title>
        <authorList>
            <person name="Shi X."/>
            <person name="Du Y."/>
        </authorList>
    </citation>
    <scope>NUCLEOTIDE SEQUENCE [LARGE SCALE GENOMIC DNA]</scope>
    <source>
        <strain evidence="4 5">ATCC 31491</strain>
    </source>
</reference>
<sequence>MGAASLAPRRPFRPARSRHGTAGGAPRWPVGVGALTVAGLGFTGRHPVLALVAFGVAAFALAAIAGRLLGRGGEPLGARRAGVLVAHAGIALAAVAVAASSSYGEEVQGRVWTGGSLQAGGYTLRLEAVERAAADGAATATAVVSLARDGAVVDVLRPSLVSYPARGGRPVARPALRGEPLRDVYVSVTEADPDGRAALLRVAVNPLMSLLWASGAIIGWAASPCSPGAAGRAPRRPGGVRAPPRRAAAA</sequence>
<evidence type="ECO:0000256" key="1">
    <source>
        <dbReference type="SAM" id="MobiDB-lite"/>
    </source>
</evidence>
<evidence type="ECO:0000259" key="3">
    <source>
        <dbReference type="Pfam" id="PF16327"/>
    </source>
</evidence>
<protein>
    <recommendedName>
        <fullName evidence="3">Cytochrome c-type biogenesis protein CcmF C-terminal domain-containing protein</fullName>
    </recommendedName>
</protein>
<feature type="compositionally biased region" description="Basic residues" evidence="1">
    <location>
        <begin position="10"/>
        <end position="19"/>
    </location>
</feature>
<keyword evidence="2" id="KW-1133">Transmembrane helix</keyword>
<dbReference type="Proteomes" id="UP001317259">
    <property type="component" value="Unassembled WGS sequence"/>
</dbReference>
<evidence type="ECO:0000313" key="4">
    <source>
        <dbReference type="EMBL" id="MCK2215726.1"/>
    </source>
</evidence>
<dbReference type="Pfam" id="PF16327">
    <property type="entry name" value="CcmF_C"/>
    <property type="match status" value="1"/>
</dbReference>
<dbReference type="EMBL" id="JAKRKC020000001">
    <property type="protein sequence ID" value="MCK2215726.1"/>
    <property type="molecule type" value="Genomic_DNA"/>
</dbReference>
<dbReference type="InterPro" id="IPR032523">
    <property type="entry name" value="CcmF_C"/>
</dbReference>
<keyword evidence="5" id="KW-1185">Reference proteome</keyword>
<dbReference type="RefSeq" id="WP_247815296.1">
    <property type="nucleotide sequence ID" value="NZ_JAKRKC020000001.1"/>
</dbReference>
<evidence type="ECO:0000313" key="5">
    <source>
        <dbReference type="Proteomes" id="UP001317259"/>
    </source>
</evidence>
<feature type="transmembrane region" description="Helical" evidence="2">
    <location>
        <begin position="81"/>
        <end position="100"/>
    </location>
</feature>
<keyword evidence="2" id="KW-0472">Membrane</keyword>
<keyword evidence="2" id="KW-0812">Transmembrane</keyword>
<feature type="domain" description="Cytochrome c-type biogenesis protein CcmF C-terminal" evidence="3">
    <location>
        <begin position="48"/>
        <end position="219"/>
    </location>
</feature>
<organism evidence="4 5">
    <name type="scientific">Actinomadura luzonensis</name>
    <dbReference type="NCBI Taxonomy" id="2805427"/>
    <lineage>
        <taxon>Bacteria</taxon>
        <taxon>Bacillati</taxon>
        <taxon>Actinomycetota</taxon>
        <taxon>Actinomycetes</taxon>
        <taxon>Streptosporangiales</taxon>
        <taxon>Thermomonosporaceae</taxon>
        <taxon>Actinomadura</taxon>
    </lineage>
</organism>
<feature type="region of interest" description="Disordered" evidence="1">
    <location>
        <begin position="228"/>
        <end position="250"/>
    </location>
</feature>
<gene>
    <name evidence="4" type="ORF">MF672_018290</name>
</gene>
<name>A0ABT0FTQ9_9ACTN</name>
<comment type="caution">
    <text evidence="4">The sequence shown here is derived from an EMBL/GenBank/DDBJ whole genome shotgun (WGS) entry which is preliminary data.</text>
</comment>
<feature type="transmembrane region" description="Helical" evidence="2">
    <location>
        <begin position="48"/>
        <end position="69"/>
    </location>
</feature>